<accession>A0A1N6NU41</accession>
<keyword evidence="2" id="KW-1185">Reference proteome</keyword>
<dbReference type="Proteomes" id="UP000186895">
    <property type="component" value="Unassembled WGS sequence"/>
</dbReference>
<dbReference type="AlphaFoldDB" id="A0A1N6NU41"/>
<reference evidence="1 2" key="1">
    <citation type="submission" date="2017-01" db="EMBL/GenBank/DDBJ databases">
        <authorList>
            <person name="Mah S.A."/>
            <person name="Swanson W.J."/>
            <person name="Moy G.W."/>
            <person name="Vacquier V.D."/>
        </authorList>
    </citation>
    <scope>NUCLEOTIDE SEQUENCE [LARGE SCALE GENOMIC DNA]</scope>
    <source>
        <strain evidence="1 2">DSM 7027</strain>
    </source>
</reference>
<dbReference type="EMBL" id="FTMN01000001">
    <property type="protein sequence ID" value="SIP95560.1"/>
    <property type="molecule type" value="Genomic_DNA"/>
</dbReference>
<proteinExistence type="predicted"/>
<gene>
    <name evidence="1" type="ORF">SAMN05421647_101560</name>
</gene>
<evidence type="ECO:0000313" key="1">
    <source>
        <dbReference type="EMBL" id="SIP95560.1"/>
    </source>
</evidence>
<sequence>MRNNQPITNNEKRLSVVQAHVSEDVNQQVASIANLSSRFMKQADYTAEKLHSLNPVSASMRDLVEGLKR</sequence>
<evidence type="ECO:0000313" key="2">
    <source>
        <dbReference type="Proteomes" id="UP000186895"/>
    </source>
</evidence>
<evidence type="ECO:0008006" key="3">
    <source>
        <dbReference type="Google" id="ProtNLM"/>
    </source>
</evidence>
<organism evidence="1 2">
    <name type="scientific">Marinobacterium stanieri</name>
    <dbReference type="NCBI Taxonomy" id="49186"/>
    <lineage>
        <taxon>Bacteria</taxon>
        <taxon>Pseudomonadati</taxon>
        <taxon>Pseudomonadota</taxon>
        <taxon>Gammaproteobacteria</taxon>
        <taxon>Oceanospirillales</taxon>
        <taxon>Oceanospirillaceae</taxon>
        <taxon>Marinobacterium</taxon>
    </lineage>
</organism>
<protein>
    <recommendedName>
        <fullName evidence="3">Methyl-accepting chemotaxis protein</fullName>
    </recommendedName>
</protein>
<name>A0A1N6NU41_9GAMM</name>
<dbReference type="RefSeq" id="WP_076460624.1">
    <property type="nucleotide sequence ID" value="NZ_FTMN01000001.1"/>
</dbReference>